<dbReference type="STRING" id="413882.AAW51_4729"/>
<evidence type="ECO:0000256" key="1">
    <source>
        <dbReference type="SAM" id="SignalP"/>
    </source>
</evidence>
<keyword evidence="3" id="KW-0378">Hydrolase</keyword>
<feature type="chain" id="PRO_5002552091" evidence="1">
    <location>
        <begin position="23"/>
        <end position="327"/>
    </location>
</feature>
<dbReference type="Proteomes" id="UP000035352">
    <property type="component" value="Chromosome"/>
</dbReference>
<dbReference type="OrthoDB" id="9808398at2"/>
<dbReference type="AlphaFoldDB" id="A0A0G3BY05"/>
<dbReference type="InterPro" id="IPR051044">
    <property type="entry name" value="MAG_DAG_Lipase"/>
</dbReference>
<feature type="domain" description="Serine aminopeptidase S33" evidence="2">
    <location>
        <begin position="79"/>
        <end position="302"/>
    </location>
</feature>
<keyword evidence="1" id="KW-0732">Signal</keyword>
<dbReference type="RefSeq" id="WP_047196565.1">
    <property type="nucleotide sequence ID" value="NZ_CP011371.1"/>
</dbReference>
<organism evidence="3 4">
    <name type="scientific">Caldimonas brevitalea</name>
    <dbReference type="NCBI Taxonomy" id="413882"/>
    <lineage>
        <taxon>Bacteria</taxon>
        <taxon>Pseudomonadati</taxon>
        <taxon>Pseudomonadota</taxon>
        <taxon>Betaproteobacteria</taxon>
        <taxon>Burkholderiales</taxon>
        <taxon>Sphaerotilaceae</taxon>
        <taxon>Caldimonas</taxon>
    </lineage>
</organism>
<dbReference type="PANTHER" id="PTHR11614">
    <property type="entry name" value="PHOSPHOLIPASE-RELATED"/>
    <property type="match status" value="1"/>
</dbReference>
<reference evidence="3 4" key="1">
    <citation type="submission" date="2015-05" db="EMBL/GenBank/DDBJ databases">
        <authorList>
            <person name="Tang B."/>
            <person name="Yu Y."/>
        </authorList>
    </citation>
    <scope>NUCLEOTIDE SEQUENCE [LARGE SCALE GENOMIC DNA]</scope>
    <source>
        <strain evidence="3 4">DSM 7029</strain>
    </source>
</reference>
<dbReference type="SUPFAM" id="SSF53474">
    <property type="entry name" value="alpha/beta-Hydrolases"/>
    <property type="match status" value="1"/>
</dbReference>
<name>A0A0G3BY05_9BURK</name>
<dbReference type="Pfam" id="PF12146">
    <property type="entry name" value="Hydrolase_4"/>
    <property type="match status" value="1"/>
</dbReference>
<evidence type="ECO:0000313" key="3">
    <source>
        <dbReference type="EMBL" id="AKJ31420.1"/>
    </source>
</evidence>
<dbReference type="InterPro" id="IPR022742">
    <property type="entry name" value="Hydrolase_4"/>
</dbReference>
<evidence type="ECO:0000259" key="2">
    <source>
        <dbReference type="Pfam" id="PF12146"/>
    </source>
</evidence>
<dbReference type="InterPro" id="IPR029058">
    <property type="entry name" value="AB_hydrolase_fold"/>
</dbReference>
<gene>
    <name evidence="3" type="ORF">AAW51_4729</name>
</gene>
<dbReference type="Gene3D" id="3.40.50.1820">
    <property type="entry name" value="alpha/beta hydrolase"/>
    <property type="match status" value="1"/>
</dbReference>
<dbReference type="GO" id="GO:0016787">
    <property type="term" value="F:hydrolase activity"/>
    <property type="evidence" value="ECO:0007669"/>
    <property type="project" value="UniProtKB-KW"/>
</dbReference>
<dbReference type="PATRIC" id="fig|413882.6.peg.4937"/>
<sequence>MKFSALLKTLVLIVLVAVAALAAAIVFGGPASPAAMQSINNPFRAVDFSDLPPLQRFRGNDGASLAYRRYRATGSALPGSVVLVHGSSGNSSSMHVLAKGYAGAGYDTYALDMRGHGESGTRGRIDDIGQLEEDLGAFVAAVQPPRPSTLVGFSAGGGFVLRFVGGARQDVFQSCLLLSPFLSQDAPTYRPKSGGWVEVGVPRVVALSVLNQIGLKAFNHLPVAQFAVSEEAKRFLTPQYSFALAANFRPHRDYAADIRGVKRPCAVLAGADDEVFYTEKLAAEFRAQGQDWPVTLLPGVGHVNLTLDPGAVKAAVTAVQGLQAKGS</sequence>
<feature type="signal peptide" evidence="1">
    <location>
        <begin position="1"/>
        <end position="22"/>
    </location>
</feature>
<evidence type="ECO:0000313" key="4">
    <source>
        <dbReference type="Proteomes" id="UP000035352"/>
    </source>
</evidence>
<dbReference type="EMBL" id="CP011371">
    <property type="protein sequence ID" value="AKJ31420.1"/>
    <property type="molecule type" value="Genomic_DNA"/>
</dbReference>
<proteinExistence type="predicted"/>
<dbReference type="KEGG" id="pbh:AAW51_4729"/>
<accession>A0A0G3BY05</accession>
<protein>
    <submittedName>
        <fullName evidence="3">Alpha/beta hydrolase</fullName>
    </submittedName>
</protein>
<keyword evidence="4" id="KW-1185">Reference proteome</keyword>